<accession>A0A0K8MH75</accession>
<feature type="transmembrane region" description="Helical" evidence="8">
    <location>
        <begin position="18"/>
        <end position="38"/>
    </location>
</feature>
<dbReference type="PROSITE" id="PS50928">
    <property type="entry name" value="ABC_TM1"/>
    <property type="match status" value="1"/>
</dbReference>
<dbReference type="Proteomes" id="UP000253891">
    <property type="component" value="Unassembled WGS sequence"/>
</dbReference>
<keyword evidence="2 8" id="KW-0813">Transport</keyword>
<evidence type="ECO:0000256" key="6">
    <source>
        <dbReference type="ARBA" id="ARBA00022989"/>
    </source>
</evidence>
<evidence type="ECO:0000256" key="1">
    <source>
        <dbReference type="ARBA" id="ARBA00004651"/>
    </source>
</evidence>
<evidence type="ECO:0000313" key="10">
    <source>
        <dbReference type="EMBL" id="GAO99239.1"/>
    </source>
</evidence>
<feature type="transmembrane region" description="Helical" evidence="8">
    <location>
        <begin position="50"/>
        <end position="70"/>
    </location>
</feature>
<dbReference type="InterPro" id="IPR010065">
    <property type="entry name" value="AA_ABC_transptr_permease_3TM"/>
</dbReference>
<dbReference type="GO" id="GO:0043190">
    <property type="term" value="C:ATP-binding cassette (ABC) transporter complex"/>
    <property type="evidence" value="ECO:0007669"/>
    <property type="project" value="InterPro"/>
</dbReference>
<evidence type="ECO:0000259" key="9">
    <source>
        <dbReference type="PROSITE" id="PS50928"/>
    </source>
</evidence>
<dbReference type="Gene3D" id="1.10.3720.10">
    <property type="entry name" value="MetI-like"/>
    <property type="match status" value="1"/>
</dbReference>
<comment type="subcellular location">
    <subcellularLocation>
        <location evidence="1 8">Cell membrane</location>
        <topology evidence="1 8">Multi-pass membrane protein</topology>
    </subcellularLocation>
</comment>
<dbReference type="SUPFAM" id="SSF161098">
    <property type="entry name" value="MetI-like"/>
    <property type="match status" value="1"/>
</dbReference>
<feature type="transmembrane region" description="Helical" evidence="8">
    <location>
        <begin position="153"/>
        <end position="170"/>
    </location>
</feature>
<evidence type="ECO:0000313" key="11">
    <source>
        <dbReference type="Proteomes" id="UP000253891"/>
    </source>
</evidence>
<proteinExistence type="inferred from homology"/>
<evidence type="ECO:0000256" key="7">
    <source>
        <dbReference type="ARBA" id="ARBA00023136"/>
    </source>
</evidence>
<evidence type="ECO:0000256" key="8">
    <source>
        <dbReference type="RuleBase" id="RU363032"/>
    </source>
</evidence>
<organism evidence="10 11">
    <name type="scientific">Fructobacillus ficulneus</name>
    <dbReference type="NCBI Taxonomy" id="157463"/>
    <lineage>
        <taxon>Bacteria</taxon>
        <taxon>Bacillati</taxon>
        <taxon>Bacillota</taxon>
        <taxon>Bacilli</taxon>
        <taxon>Lactobacillales</taxon>
        <taxon>Lactobacillaceae</taxon>
        <taxon>Fructobacillus</taxon>
    </lineage>
</organism>
<keyword evidence="4 8" id="KW-0812">Transmembrane</keyword>
<dbReference type="GO" id="GO:0006865">
    <property type="term" value="P:amino acid transport"/>
    <property type="evidence" value="ECO:0007669"/>
    <property type="project" value="UniProtKB-KW"/>
</dbReference>
<gene>
    <name evidence="10" type="ORF">FFIC_090630</name>
</gene>
<evidence type="ECO:0000256" key="2">
    <source>
        <dbReference type="ARBA" id="ARBA00022448"/>
    </source>
</evidence>
<keyword evidence="5" id="KW-0029">Amino-acid transport</keyword>
<keyword evidence="3" id="KW-1003">Cell membrane</keyword>
<evidence type="ECO:0000256" key="4">
    <source>
        <dbReference type="ARBA" id="ARBA00022692"/>
    </source>
</evidence>
<comment type="similarity">
    <text evidence="8">Belongs to the binding-protein-dependent transport system permease family.</text>
</comment>
<feature type="transmembrane region" description="Helical" evidence="8">
    <location>
        <begin position="90"/>
        <end position="109"/>
    </location>
</feature>
<dbReference type="GO" id="GO:0022857">
    <property type="term" value="F:transmembrane transporter activity"/>
    <property type="evidence" value="ECO:0007669"/>
    <property type="project" value="InterPro"/>
</dbReference>
<feature type="transmembrane region" description="Helical" evidence="8">
    <location>
        <begin position="190"/>
        <end position="211"/>
    </location>
</feature>
<dbReference type="InterPro" id="IPR035906">
    <property type="entry name" value="MetI-like_sf"/>
</dbReference>
<name>A0A0K8MH75_9LACO</name>
<dbReference type="PANTHER" id="PTHR30614">
    <property type="entry name" value="MEMBRANE COMPONENT OF AMINO ACID ABC TRANSPORTER"/>
    <property type="match status" value="1"/>
</dbReference>
<feature type="domain" description="ABC transmembrane type-1" evidence="9">
    <location>
        <begin position="14"/>
        <end position="211"/>
    </location>
</feature>
<dbReference type="OrthoDB" id="9787841at2"/>
<protein>
    <submittedName>
        <fullName evidence="10">ABC transporter, permease protein</fullName>
    </submittedName>
</protein>
<dbReference type="InterPro" id="IPR043429">
    <property type="entry name" value="ArtM/GltK/GlnP/TcyL/YhdX-like"/>
</dbReference>
<dbReference type="AlphaFoldDB" id="A0A0K8MH75"/>
<dbReference type="Pfam" id="PF00528">
    <property type="entry name" value="BPD_transp_1"/>
    <property type="match status" value="1"/>
</dbReference>
<dbReference type="CDD" id="cd06261">
    <property type="entry name" value="TM_PBP2"/>
    <property type="match status" value="1"/>
</dbReference>
<sequence>MNISAIIQVLVEGLPSTIFILITSFLLSTLIGLFILWLTIQDDKIANRLVHIYTAFSRGTPPLLMLLLSYYELPKLLQLIGINANDWNKYIFAIFGLAFGFGGYMGEIFRSGYQSVDQSQFDAAYSVGMQKKQILREIIFPQMFHLSLPNIENMFLGFLKASSLVYVIGIDDMYRKATILANASQGVFQLQIFIVLAVMYWLITILFSYLFSHLHFGKYRV</sequence>
<evidence type="ECO:0000256" key="5">
    <source>
        <dbReference type="ARBA" id="ARBA00022970"/>
    </source>
</evidence>
<dbReference type="InterPro" id="IPR000515">
    <property type="entry name" value="MetI-like"/>
</dbReference>
<keyword evidence="6 8" id="KW-1133">Transmembrane helix</keyword>
<keyword evidence="7 8" id="KW-0472">Membrane</keyword>
<keyword evidence="11" id="KW-1185">Reference proteome</keyword>
<evidence type="ECO:0000256" key="3">
    <source>
        <dbReference type="ARBA" id="ARBA00022475"/>
    </source>
</evidence>
<dbReference type="PANTHER" id="PTHR30614:SF0">
    <property type="entry name" value="L-CYSTINE TRANSPORT SYSTEM PERMEASE PROTEIN TCYL"/>
    <property type="match status" value="1"/>
</dbReference>
<reference evidence="10 11" key="1">
    <citation type="journal article" date="2015" name="BMC Genomics">
        <title>Comparative genomics of Fructobacillus spp. and Leuconostoc spp. reveals niche-specific evolution of Fructobacillus spp.</title>
        <authorList>
            <person name="Endo A."/>
            <person name="Tanizawa Y."/>
            <person name="Tanaka N."/>
            <person name="Maeno S."/>
            <person name="Kumar H."/>
            <person name="Shiwa Y."/>
            <person name="Okada S."/>
            <person name="Yoshikawa H."/>
            <person name="Dicks L."/>
            <person name="Nakagawa J."/>
            <person name="Arita M."/>
        </authorList>
    </citation>
    <scope>NUCLEOTIDE SEQUENCE [LARGE SCALE GENOMIC DNA]</scope>
    <source>
        <strain evidence="10 11">JCM 12225</strain>
    </source>
</reference>
<dbReference type="NCBIfam" id="TIGR01726">
    <property type="entry name" value="HEQRo_perm_3TM"/>
    <property type="match status" value="1"/>
</dbReference>
<dbReference type="EMBL" id="DF967986">
    <property type="protein sequence ID" value="GAO99239.1"/>
    <property type="molecule type" value="Genomic_DNA"/>
</dbReference>
<dbReference type="RefSeq" id="WP_083989192.1">
    <property type="nucleotide sequence ID" value="NZ_DF967986.1"/>
</dbReference>
<dbReference type="STRING" id="157463.GCA_001047075_00160"/>